<dbReference type="PANTHER" id="PTHR13710">
    <property type="entry name" value="DNA HELICASE RECQ FAMILY MEMBER"/>
    <property type="match status" value="1"/>
</dbReference>
<dbReference type="Gene3D" id="3.40.50.2020">
    <property type="match status" value="1"/>
</dbReference>
<accession>A0A6J7SD90</accession>
<keyword evidence="3" id="KW-0378">Hydrolase</keyword>
<keyword evidence="6" id="KW-0413">Isomerase</keyword>
<evidence type="ECO:0000256" key="6">
    <source>
        <dbReference type="ARBA" id="ARBA00023235"/>
    </source>
</evidence>
<dbReference type="InterPro" id="IPR002464">
    <property type="entry name" value="DNA/RNA_helicase_DEAH_CS"/>
</dbReference>
<comment type="catalytic activity">
    <reaction evidence="7">
        <text>Couples ATP hydrolysis with the unwinding of duplex DNA by translocating in the 3'-5' direction.</text>
        <dbReference type="EC" id="5.6.2.4"/>
    </reaction>
</comment>
<feature type="domain" description="Helicase C-terminal" evidence="10">
    <location>
        <begin position="243"/>
        <end position="389"/>
    </location>
</feature>
<dbReference type="InterPro" id="IPR027417">
    <property type="entry name" value="P-loop_NTPase"/>
</dbReference>
<dbReference type="SUPFAM" id="SSF53271">
    <property type="entry name" value="PRTase-like"/>
    <property type="match status" value="1"/>
</dbReference>
<dbReference type="InterPro" id="IPR011545">
    <property type="entry name" value="DEAD/DEAH_box_helicase_dom"/>
</dbReference>
<evidence type="ECO:0000259" key="9">
    <source>
        <dbReference type="PROSITE" id="PS51192"/>
    </source>
</evidence>
<dbReference type="EMBL" id="CAFBPU010000062">
    <property type="protein sequence ID" value="CAB5039205.1"/>
    <property type="molecule type" value="Genomic_DNA"/>
</dbReference>
<dbReference type="SUPFAM" id="SSF52540">
    <property type="entry name" value="P-loop containing nucleoside triphosphate hydrolases"/>
    <property type="match status" value="1"/>
</dbReference>
<dbReference type="InterPro" id="IPR014001">
    <property type="entry name" value="Helicase_ATP-bd"/>
</dbReference>
<dbReference type="GO" id="GO:0006281">
    <property type="term" value="P:DNA repair"/>
    <property type="evidence" value="ECO:0007669"/>
    <property type="project" value="TreeGrafter"/>
</dbReference>
<dbReference type="GO" id="GO:0005524">
    <property type="term" value="F:ATP binding"/>
    <property type="evidence" value="ECO:0007669"/>
    <property type="project" value="UniProtKB-KW"/>
</dbReference>
<dbReference type="InterPro" id="IPR001650">
    <property type="entry name" value="Helicase_C-like"/>
</dbReference>
<evidence type="ECO:0000256" key="2">
    <source>
        <dbReference type="ARBA" id="ARBA00022741"/>
    </source>
</evidence>
<dbReference type="SMART" id="SM00490">
    <property type="entry name" value="HELICc"/>
    <property type="match status" value="1"/>
</dbReference>
<dbReference type="PROSITE" id="PS51194">
    <property type="entry name" value="HELICASE_CTER"/>
    <property type="match status" value="1"/>
</dbReference>
<dbReference type="GO" id="GO:0043590">
    <property type="term" value="C:bacterial nucleoid"/>
    <property type="evidence" value="ECO:0007669"/>
    <property type="project" value="TreeGrafter"/>
</dbReference>
<evidence type="ECO:0000313" key="11">
    <source>
        <dbReference type="EMBL" id="CAB5039205.1"/>
    </source>
</evidence>
<keyword evidence="2" id="KW-0547">Nucleotide-binding</keyword>
<sequence>MTLAQPANVRPSEAALREAALTVIEALAGPGATVRDDQFEAARALVVEGRRALVVQATGWGKSAVYWIAARAVRDSGSGPVLVVSPLLSLMRDQVAAASRAGLVAVTLNSSNVDDWSAFEKALLDDTIDVVLVSPERLANPRFATAVLDPLLPRLGLLVIDEAHCISSWGHDFRPDYQRIARLLLANPSWPVLATTATANARVTADVAAQLGPDTFVQRGQLARTSLHLSVVPGLEPIERYAWVDDALRVLSGSGIVYVLTVAEATRLNAFLLSRGHVTAEYTGQLEADDRVRVEAALRANEVKAVVATSALGMGYDKPDLAFCLHVGSPPSPVDYYQQVGRAGRALDSAVVALLPSSGDERLWEWFATSNVPNPLEAQAVLDELERVARPVTVPALESATGVRRSRIELLVKVLAVEGAVERSVEGWASTGQHWEYDAPRYAELVAARRSEAALMRSYATSRACLETLLRRSLDDEVAIDARCGRCSVCVGALPAGLELTPQAETVEAASVFLRSQDVQIEPRKLWAAGLVGFSGRISGAMAVEQGRALAFADDPAWAKITELLADSAPDQQVPEWVVEASVAVLARWARTWGRRPGVVVPVPSSTRPQLVASLASRLAEVGQLALVDALDIVGARSGGDPSAAARAREVESRIALRPGAAQSLTGAVVLLVDDTLRTGWTLTLSGALLRRAGAAAVHPFVLHQRP</sequence>
<evidence type="ECO:0000256" key="8">
    <source>
        <dbReference type="ARBA" id="ARBA00034808"/>
    </source>
</evidence>
<dbReference type="GO" id="GO:0006310">
    <property type="term" value="P:DNA recombination"/>
    <property type="evidence" value="ECO:0007669"/>
    <property type="project" value="TreeGrafter"/>
</dbReference>
<evidence type="ECO:0000256" key="4">
    <source>
        <dbReference type="ARBA" id="ARBA00022840"/>
    </source>
</evidence>
<evidence type="ECO:0000256" key="7">
    <source>
        <dbReference type="ARBA" id="ARBA00034617"/>
    </source>
</evidence>
<keyword evidence="5" id="KW-0238">DNA-binding</keyword>
<dbReference type="SMART" id="SM00487">
    <property type="entry name" value="DEXDc"/>
    <property type="match status" value="1"/>
</dbReference>
<reference evidence="11" key="1">
    <citation type="submission" date="2020-05" db="EMBL/GenBank/DDBJ databases">
        <authorList>
            <person name="Chiriac C."/>
            <person name="Salcher M."/>
            <person name="Ghai R."/>
            <person name="Kavagutti S V."/>
        </authorList>
    </citation>
    <scope>NUCLEOTIDE SEQUENCE</scope>
</reference>
<dbReference type="GO" id="GO:0016787">
    <property type="term" value="F:hydrolase activity"/>
    <property type="evidence" value="ECO:0007669"/>
    <property type="project" value="UniProtKB-KW"/>
</dbReference>
<name>A0A6J7SD90_9ZZZZ</name>
<organism evidence="11">
    <name type="scientific">freshwater metagenome</name>
    <dbReference type="NCBI Taxonomy" id="449393"/>
    <lineage>
        <taxon>unclassified sequences</taxon>
        <taxon>metagenomes</taxon>
        <taxon>ecological metagenomes</taxon>
    </lineage>
</organism>
<evidence type="ECO:0000256" key="5">
    <source>
        <dbReference type="ARBA" id="ARBA00023125"/>
    </source>
</evidence>
<protein>
    <recommendedName>
        <fullName evidence="8">DNA 3'-5' helicase</fullName>
        <ecNumber evidence="8">5.6.2.4</ecNumber>
    </recommendedName>
</protein>
<dbReference type="InterPro" id="IPR029057">
    <property type="entry name" value="PRTase-like"/>
</dbReference>
<dbReference type="PANTHER" id="PTHR13710:SF105">
    <property type="entry name" value="ATP-DEPENDENT DNA HELICASE Q1"/>
    <property type="match status" value="1"/>
</dbReference>
<dbReference type="Pfam" id="PF00270">
    <property type="entry name" value="DEAD"/>
    <property type="match status" value="1"/>
</dbReference>
<dbReference type="GO" id="GO:0003677">
    <property type="term" value="F:DNA binding"/>
    <property type="evidence" value="ECO:0007669"/>
    <property type="project" value="UniProtKB-KW"/>
</dbReference>
<evidence type="ECO:0000259" key="10">
    <source>
        <dbReference type="PROSITE" id="PS51194"/>
    </source>
</evidence>
<dbReference type="PROSITE" id="PS51192">
    <property type="entry name" value="HELICASE_ATP_BIND_1"/>
    <property type="match status" value="1"/>
</dbReference>
<evidence type="ECO:0000256" key="3">
    <source>
        <dbReference type="ARBA" id="ARBA00022801"/>
    </source>
</evidence>
<comment type="similarity">
    <text evidence="1">Belongs to the helicase family. RecQ subfamily.</text>
</comment>
<dbReference type="Gene3D" id="3.40.50.300">
    <property type="entry name" value="P-loop containing nucleotide triphosphate hydrolases"/>
    <property type="match status" value="2"/>
</dbReference>
<dbReference type="EC" id="5.6.2.4" evidence="8"/>
<dbReference type="PROSITE" id="PS00690">
    <property type="entry name" value="DEAH_ATP_HELICASE"/>
    <property type="match status" value="1"/>
</dbReference>
<dbReference type="GO" id="GO:0005737">
    <property type="term" value="C:cytoplasm"/>
    <property type="evidence" value="ECO:0007669"/>
    <property type="project" value="TreeGrafter"/>
</dbReference>
<gene>
    <name evidence="11" type="ORF">UFOPK4150_02139</name>
</gene>
<feature type="domain" description="Helicase ATP-binding" evidence="9">
    <location>
        <begin position="43"/>
        <end position="217"/>
    </location>
</feature>
<dbReference type="Pfam" id="PF00271">
    <property type="entry name" value="Helicase_C"/>
    <property type="match status" value="1"/>
</dbReference>
<keyword evidence="4" id="KW-0067">ATP-binding</keyword>
<dbReference type="GO" id="GO:0043138">
    <property type="term" value="F:3'-5' DNA helicase activity"/>
    <property type="evidence" value="ECO:0007669"/>
    <property type="project" value="UniProtKB-EC"/>
</dbReference>
<dbReference type="GO" id="GO:0009378">
    <property type="term" value="F:four-way junction helicase activity"/>
    <property type="evidence" value="ECO:0007669"/>
    <property type="project" value="TreeGrafter"/>
</dbReference>
<dbReference type="GO" id="GO:0030894">
    <property type="term" value="C:replisome"/>
    <property type="evidence" value="ECO:0007669"/>
    <property type="project" value="TreeGrafter"/>
</dbReference>
<evidence type="ECO:0000256" key="1">
    <source>
        <dbReference type="ARBA" id="ARBA00005446"/>
    </source>
</evidence>
<proteinExistence type="inferred from homology"/>
<dbReference type="AlphaFoldDB" id="A0A6J7SD90"/>